<organism evidence="2 3">
    <name type="scientific">Iodobacter fluviatilis</name>
    <dbReference type="NCBI Taxonomy" id="537"/>
    <lineage>
        <taxon>Bacteria</taxon>
        <taxon>Pseudomonadati</taxon>
        <taxon>Pseudomonadota</taxon>
        <taxon>Betaproteobacteria</taxon>
        <taxon>Neisseriales</taxon>
        <taxon>Chitinibacteraceae</taxon>
        <taxon>Iodobacter</taxon>
    </lineage>
</organism>
<evidence type="ECO:0000313" key="2">
    <source>
        <dbReference type="EMBL" id="QBC45477.1"/>
    </source>
</evidence>
<dbReference type="RefSeq" id="WP_130107983.1">
    <property type="nucleotide sequence ID" value="NZ_CP025781.1"/>
</dbReference>
<accession>A0A7G3GDC3</accession>
<gene>
    <name evidence="2" type="ORF">C1H71_19390</name>
</gene>
<sequence length="94" mass="10236">MPTKANITDTAALQALLESAPTYRLLVEGHLPQATAAIDAMQSLPPSTSPSSLSDLSDRSEGKTGLRQISRVFEANSWLFNEKMREIWPNPAVP</sequence>
<reference evidence="2 3" key="1">
    <citation type="submission" date="2018-01" db="EMBL/GenBank/DDBJ databases">
        <title>Genome sequence of Iodobacter sp. strain PCH194 isolated from Indian Trans-Himalaya.</title>
        <authorList>
            <person name="Kumar V."/>
            <person name="Thakur V."/>
            <person name="Kumar S."/>
            <person name="Singh D."/>
        </authorList>
    </citation>
    <scope>NUCLEOTIDE SEQUENCE [LARGE SCALE GENOMIC DNA]</scope>
    <source>
        <strain evidence="2 3">PCH194</strain>
    </source>
</reference>
<proteinExistence type="predicted"/>
<dbReference type="AlphaFoldDB" id="A0A7G3GDC3"/>
<evidence type="ECO:0000313" key="3">
    <source>
        <dbReference type="Proteomes" id="UP000515917"/>
    </source>
</evidence>
<name>A0A7G3GDC3_9NEIS</name>
<dbReference type="KEGG" id="ifl:C1H71_19390"/>
<feature type="region of interest" description="Disordered" evidence="1">
    <location>
        <begin position="39"/>
        <end position="66"/>
    </location>
</feature>
<feature type="compositionally biased region" description="Low complexity" evidence="1">
    <location>
        <begin position="43"/>
        <end position="55"/>
    </location>
</feature>
<dbReference type="Proteomes" id="UP000515917">
    <property type="component" value="Chromosome"/>
</dbReference>
<keyword evidence="3" id="KW-1185">Reference proteome</keyword>
<dbReference type="EMBL" id="CP025781">
    <property type="protein sequence ID" value="QBC45477.1"/>
    <property type="molecule type" value="Genomic_DNA"/>
</dbReference>
<protein>
    <submittedName>
        <fullName evidence="2">Uncharacterized protein</fullName>
    </submittedName>
</protein>
<evidence type="ECO:0000256" key="1">
    <source>
        <dbReference type="SAM" id="MobiDB-lite"/>
    </source>
</evidence>